<dbReference type="Proteomes" id="UP001158644">
    <property type="component" value="Unassembled WGS sequence"/>
</dbReference>
<dbReference type="EMBL" id="JAOBZK010000101">
    <property type="protein sequence ID" value="MDH1182116.1"/>
    <property type="molecule type" value="Genomic_DNA"/>
</dbReference>
<proteinExistence type="inferred from homology"/>
<evidence type="ECO:0000313" key="2">
    <source>
        <dbReference type="EMBL" id="MDH1182116.1"/>
    </source>
</evidence>
<dbReference type="Gene3D" id="3.40.50.720">
    <property type="entry name" value="NAD(P)-binding Rossmann-like Domain"/>
    <property type="match status" value="1"/>
</dbReference>
<dbReference type="RefSeq" id="WP_003060826.1">
    <property type="nucleotide sequence ID" value="NZ_JAOBZK010000101.1"/>
</dbReference>
<sequence length="263" mass="27628">MSQAAAPNNTFDKDALKGRVAVVTGAGGGLGGAMVARLAAMGASVVAADMKAPDNAQAALSLACDITDEAAIEAMAAKVKDTFGRCDILVNNAGVMAPVVPLEELPVAMWDKVMSVNLRGSFLCAKYLVRMMLEQKRGAIVNLASIGARVPNDIGPYGPSKAGVLGLTHQMAVEWGPRGVRTNSISPGMIRTPMSEHFYQNEKLHQGRIKVVPVGRIGRPEDIADAMGFIVSDAASYMNGQDIIIDGGFMRTALMNVQPAVFA</sequence>
<evidence type="ECO:0000313" key="3">
    <source>
        <dbReference type="Proteomes" id="UP001158644"/>
    </source>
</evidence>
<name>A0ABD4Z5P3_9BURK</name>
<dbReference type="PRINTS" id="PR00081">
    <property type="entry name" value="GDHRDH"/>
</dbReference>
<comment type="caution">
    <text evidence="2">The sequence shown here is derived from an EMBL/GenBank/DDBJ whole genome shotgun (WGS) entry which is preliminary data.</text>
</comment>
<dbReference type="PANTHER" id="PTHR42760:SF123">
    <property type="entry name" value="OXIDOREDUCTASE"/>
    <property type="match status" value="1"/>
</dbReference>
<reference evidence="2 3" key="1">
    <citation type="submission" date="2022-09" db="EMBL/GenBank/DDBJ databases">
        <title>Intensive care unit water sources are persistently colonized with multi-drug resistant bacteria and are the site of extensive horizontal gene transfer of antibiotic resistance genes.</title>
        <authorList>
            <person name="Diorio-Toth L."/>
        </authorList>
    </citation>
    <scope>NUCLEOTIDE SEQUENCE [LARGE SCALE GENOMIC DNA]</scope>
    <source>
        <strain evidence="2 3">GD03967</strain>
    </source>
</reference>
<dbReference type="PRINTS" id="PR00080">
    <property type="entry name" value="SDRFAMILY"/>
</dbReference>
<organism evidence="2 3">
    <name type="scientific">Achromobacter mucicolens</name>
    <dbReference type="NCBI Taxonomy" id="1389922"/>
    <lineage>
        <taxon>Bacteria</taxon>
        <taxon>Pseudomonadati</taxon>
        <taxon>Pseudomonadota</taxon>
        <taxon>Betaproteobacteria</taxon>
        <taxon>Burkholderiales</taxon>
        <taxon>Alcaligenaceae</taxon>
        <taxon>Achromobacter</taxon>
    </lineage>
</organism>
<accession>A0ABD4Z5P3</accession>
<comment type="similarity">
    <text evidence="1">Belongs to the short-chain dehydrogenases/reductases (SDR) family.</text>
</comment>
<dbReference type="CDD" id="cd05233">
    <property type="entry name" value="SDR_c"/>
    <property type="match status" value="1"/>
</dbReference>
<gene>
    <name evidence="2" type="ORF">N5C72_28910</name>
</gene>
<dbReference type="Pfam" id="PF13561">
    <property type="entry name" value="adh_short_C2"/>
    <property type="match status" value="1"/>
</dbReference>
<protein>
    <submittedName>
        <fullName evidence="2">SDR family oxidoreductase</fullName>
    </submittedName>
</protein>
<dbReference type="InterPro" id="IPR036291">
    <property type="entry name" value="NAD(P)-bd_dom_sf"/>
</dbReference>
<dbReference type="InterPro" id="IPR002347">
    <property type="entry name" value="SDR_fam"/>
</dbReference>
<dbReference type="AlphaFoldDB" id="A0ABD4Z5P3"/>
<dbReference type="NCBIfam" id="NF005559">
    <property type="entry name" value="PRK07231.1"/>
    <property type="match status" value="1"/>
</dbReference>
<dbReference type="FunFam" id="3.40.50.720:FF:000084">
    <property type="entry name" value="Short-chain dehydrogenase reductase"/>
    <property type="match status" value="1"/>
</dbReference>
<dbReference type="SUPFAM" id="SSF51735">
    <property type="entry name" value="NAD(P)-binding Rossmann-fold domains"/>
    <property type="match status" value="1"/>
</dbReference>
<evidence type="ECO:0000256" key="1">
    <source>
        <dbReference type="ARBA" id="ARBA00006484"/>
    </source>
</evidence>
<dbReference type="PANTHER" id="PTHR42760">
    <property type="entry name" value="SHORT-CHAIN DEHYDROGENASES/REDUCTASES FAMILY MEMBER"/>
    <property type="match status" value="1"/>
</dbReference>